<gene>
    <name evidence="1" type="ORF">DGQ38_13615</name>
</gene>
<feature type="non-terminal residue" evidence="1">
    <location>
        <position position="1"/>
    </location>
</feature>
<comment type="caution">
    <text evidence="1">The sequence shown here is derived from an EMBL/GenBank/DDBJ whole genome shotgun (WGS) entry which is preliminary data.</text>
</comment>
<evidence type="ECO:0000313" key="2">
    <source>
        <dbReference type="Proteomes" id="UP000264330"/>
    </source>
</evidence>
<name>A0A3D5J309_9FLAO</name>
<reference evidence="1 2" key="1">
    <citation type="journal article" date="2018" name="Nat. Biotechnol.">
        <title>A standardized bacterial taxonomy based on genome phylogeny substantially revises the tree of life.</title>
        <authorList>
            <person name="Parks D.H."/>
            <person name="Chuvochina M."/>
            <person name="Waite D.W."/>
            <person name="Rinke C."/>
            <person name="Skarshewski A."/>
            <person name="Chaumeil P.A."/>
            <person name="Hugenholtz P."/>
        </authorList>
    </citation>
    <scope>NUCLEOTIDE SEQUENCE [LARGE SCALE GENOMIC DNA]</scope>
    <source>
        <strain evidence="1">UBA9359</strain>
    </source>
</reference>
<evidence type="ECO:0000313" key="1">
    <source>
        <dbReference type="EMBL" id="HCV82078.1"/>
    </source>
</evidence>
<dbReference type="AlphaFoldDB" id="A0A3D5J309"/>
<protein>
    <submittedName>
        <fullName evidence="1">Uncharacterized protein</fullName>
    </submittedName>
</protein>
<sequence>EDETDYTPTSTNTAGTMYLDQGNKIVGAVQGKDYILILTDTAAYIMQYVGPPFTFSIRQVGSDCGAIGQHSIVYANGVVFWMGATGGFFMFDGSVKTVPCLVEDFVFTTQGTNLGINYDTGSELVQGGHNALFNEVSWFYPQNSGTQIDRIVTYNYLEQVWTTGTLDRTSWANADIFDLPFATQLDLANPPDFPTINGVSNGRSVLYEQETGTNQVRTYTTGTVTTAISSSIQSGDFDIDVQGDGEYFMSVRRFIPDFKNLNGTANVTIYLSRFPNDTATGSPLGPFTVSTSTQQIWTRARSRLASFKIDADELNGTWRYGLFRFDSRPDGRR</sequence>
<organism evidence="1 2">
    <name type="scientific">Zunongwangia profunda</name>
    <dbReference type="NCBI Taxonomy" id="398743"/>
    <lineage>
        <taxon>Bacteria</taxon>
        <taxon>Pseudomonadati</taxon>
        <taxon>Bacteroidota</taxon>
        <taxon>Flavobacteriia</taxon>
        <taxon>Flavobacteriales</taxon>
        <taxon>Flavobacteriaceae</taxon>
        <taxon>Zunongwangia</taxon>
    </lineage>
</organism>
<dbReference type="Proteomes" id="UP000264330">
    <property type="component" value="Unassembled WGS sequence"/>
</dbReference>
<dbReference type="EMBL" id="DPMF01000311">
    <property type="protein sequence ID" value="HCV82078.1"/>
    <property type="molecule type" value="Genomic_DNA"/>
</dbReference>
<proteinExistence type="predicted"/>
<accession>A0A3D5J309</accession>